<evidence type="ECO:0000313" key="2">
    <source>
        <dbReference type="Proteomes" id="UP000006868"/>
    </source>
</evidence>
<keyword evidence="1" id="KW-0614">Plasmid</keyword>
<dbReference type="RefSeq" id="WP_043886221.1">
    <property type="nucleotide sequence ID" value="NC_014628.2"/>
</dbReference>
<organism evidence="1 2">
    <name type="scientific">Paenibacillus polymyxa (strain SC2)</name>
    <name type="common">Bacillus polymyxa</name>
    <dbReference type="NCBI Taxonomy" id="886882"/>
    <lineage>
        <taxon>Bacteria</taxon>
        <taxon>Bacillati</taxon>
        <taxon>Bacillota</taxon>
        <taxon>Bacilli</taxon>
        <taxon>Bacillales</taxon>
        <taxon>Paenibacillaceae</taxon>
        <taxon>Paenibacillus</taxon>
    </lineage>
</organism>
<accession>A0A0D5ZCT8</accession>
<evidence type="ECO:0000313" key="1">
    <source>
        <dbReference type="EMBL" id="AKA44342.1"/>
    </source>
</evidence>
<gene>
    <name evidence="1" type="ORF">PPSC2_26050</name>
</gene>
<geneLocation type="plasmid" evidence="1 2">
    <name>pSC2</name>
</geneLocation>
<dbReference type="AlphaFoldDB" id="A0A0D5ZCT8"/>
<sequence length="96" mass="11255">MRNVTKLLSFYDLITLHNLKLPTSLSDARKVQKESCYPSSFWGAFDFTDSDERKLREHLSTIYVGKITDTFISNFALRFLRISQKNSIFERGTNKR</sequence>
<dbReference type="HOGENOM" id="CLU_2357108_0_0_9"/>
<dbReference type="KEGG" id="ppm:PPSC2_26050"/>
<name>A0A0D5ZCT8_PAEPS</name>
<dbReference type="EMBL" id="CP002214">
    <property type="protein sequence ID" value="AKA44342.1"/>
    <property type="molecule type" value="Genomic_DNA"/>
</dbReference>
<dbReference type="Proteomes" id="UP000006868">
    <property type="component" value="Plasmid pSC2"/>
</dbReference>
<protein>
    <submittedName>
        <fullName evidence="1">Uncharacterized protein</fullName>
    </submittedName>
</protein>
<dbReference type="PATRIC" id="fig|886882.15.peg.5480"/>
<reference evidence="1 2" key="1">
    <citation type="journal article" date="2011" name="J. Bacteriol.">
        <title>Complete genome sequence of Paenibacillus polymyxa SC2, a strain of plant growth-promoting Rhizobacterium with broad-spectrum antimicrobial activity.</title>
        <authorList>
            <person name="Ma M."/>
            <person name="Wang C."/>
            <person name="Ding Y."/>
            <person name="Li L."/>
            <person name="Shen D."/>
            <person name="Jiang X."/>
            <person name="Guan D."/>
            <person name="Cao F."/>
            <person name="Chen H."/>
            <person name="Feng R."/>
            <person name="Wang X."/>
            <person name="Ge Y."/>
            <person name="Yao L."/>
            <person name="Bing X."/>
            <person name="Yang X."/>
            <person name="Li J."/>
            <person name="Du B."/>
        </authorList>
    </citation>
    <scope>NUCLEOTIDE SEQUENCE [LARGE SCALE GENOMIC DNA]</scope>
    <source>
        <strain evidence="1 2">SC2</strain>
        <plasmid evidence="2">pSC2</plasmid>
    </source>
</reference>
<proteinExistence type="predicted"/>